<evidence type="ECO:0000256" key="1">
    <source>
        <dbReference type="ARBA" id="ARBA00004141"/>
    </source>
</evidence>
<evidence type="ECO:0000256" key="10">
    <source>
        <dbReference type="SAM" id="SignalP"/>
    </source>
</evidence>
<feature type="chain" id="PRO_5013347642" evidence="10">
    <location>
        <begin position="19"/>
        <end position="159"/>
    </location>
</feature>
<evidence type="ECO:0000256" key="4">
    <source>
        <dbReference type="ARBA" id="ARBA00022989"/>
    </source>
</evidence>
<dbReference type="PANTHER" id="PTHR24243">
    <property type="entry name" value="G-PROTEIN COUPLED RECEPTOR"/>
    <property type="match status" value="1"/>
</dbReference>
<accession>A0A224XMN6</accession>
<comment type="similarity">
    <text evidence="2">Belongs to the G-protein coupled receptor 1 family.</text>
</comment>
<evidence type="ECO:0000256" key="8">
    <source>
        <dbReference type="ARBA" id="ARBA00023224"/>
    </source>
</evidence>
<evidence type="ECO:0000256" key="7">
    <source>
        <dbReference type="ARBA" id="ARBA00023170"/>
    </source>
</evidence>
<reference evidence="12" key="1">
    <citation type="journal article" date="2018" name="PLoS Negl. Trop. Dis.">
        <title>An insight into the salivary gland and fat body transcriptome of Panstrongylus lignarius (Hemiptera: Heteroptera), the main vector of Chagas disease in Peru.</title>
        <authorList>
            <person name="Nevoa J.C."/>
            <person name="Mendes M.T."/>
            <person name="da Silva M.V."/>
            <person name="Soares S.C."/>
            <person name="Oliveira C.J.F."/>
            <person name="Ribeiro J.M.C."/>
        </authorList>
    </citation>
    <scope>NUCLEOTIDE SEQUENCE</scope>
</reference>
<sequence length="159" mass="17617">MMVAVVVAFFICWAPFHAQRLLAIYGLNTDSNKHSSLLVNTYTILTHISGVLYYLSTTVNPVLYNIMSLKFRDAFKCTLSQMCGAGGRSGMPRWTYSMLSRGGNQATVGSGPQRIPSEVRRLRLVNKPATISNSSLQDVDEAEYTGPELAKYMGQLNTR</sequence>
<evidence type="ECO:0000256" key="3">
    <source>
        <dbReference type="ARBA" id="ARBA00022692"/>
    </source>
</evidence>
<evidence type="ECO:0000256" key="5">
    <source>
        <dbReference type="ARBA" id="ARBA00023040"/>
    </source>
</evidence>
<evidence type="ECO:0000256" key="6">
    <source>
        <dbReference type="ARBA" id="ARBA00023136"/>
    </source>
</evidence>
<proteinExistence type="inferred from homology"/>
<dbReference type="PROSITE" id="PS50262">
    <property type="entry name" value="G_PROTEIN_RECEP_F1_2"/>
    <property type="match status" value="1"/>
</dbReference>
<keyword evidence="8" id="KW-0807">Transducer</keyword>
<feature type="signal peptide" evidence="10">
    <location>
        <begin position="1"/>
        <end position="18"/>
    </location>
</feature>
<comment type="subcellular location">
    <subcellularLocation>
        <location evidence="1">Membrane</location>
        <topology evidence="1">Multi-pass membrane protein</topology>
    </subcellularLocation>
</comment>
<feature type="domain" description="G-protein coupled receptors family 1 profile" evidence="11">
    <location>
        <begin position="1"/>
        <end position="64"/>
    </location>
</feature>
<protein>
    <submittedName>
        <fullName evidence="12">Putative neuropeptide capa receptor-like protein</fullName>
    </submittedName>
</protein>
<keyword evidence="3 9" id="KW-0812">Transmembrane</keyword>
<evidence type="ECO:0000313" key="12">
    <source>
        <dbReference type="EMBL" id="JAW13766.1"/>
    </source>
</evidence>
<keyword evidence="7 12" id="KW-0675">Receptor</keyword>
<evidence type="ECO:0000256" key="9">
    <source>
        <dbReference type="SAM" id="Phobius"/>
    </source>
</evidence>
<dbReference type="Pfam" id="PF00001">
    <property type="entry name" value="7tm_1"/>
    <property type="match status" value="1"/>
</dbReference>
<dbReference type="AlphaFoldDB" id="A0A224XMN6"/>
<keyword evidence="6 9" id="KW-0472">Membrane</keyword>
<dbReference type="InterPro" id="IPR017452">
    <property type="entry name" value="GPCR_Rhodpsn_7TM"/>
</dbReference>
<dbReference type="EMBL" id="GFTR01002660">
    <property type="protein sequence ID" value="JAW13766.1"/>
    <property type="molecule type" value="Transcribed_RNA"/>
</dbReference>
<keyword evidence="5" id="KW-0297">G-protein coupled receptor</keyword>
<dbReference type="GO" id="GO:0008188">
    <property type="term" value="F:neuropeptide receptor activity"/>
    <property type="evidence" value="ECO:0007669"/>
    <property type="project" value="TreeGrafter"/>
</dbReference>
<keyword evidence="4 9" id="KW-1133">Transmembrane helix</keyword>
<evidence type="ECO:0000259" key="11">
    <source>
        <dbReference type="PROSITE" id="PS50262"/>
    </source>
</evidence>
<dbReference type="GO" id="GO:0005886">
    <property type="term" value="C:plasma membrane"/>
    <property type="evidence" value="ECO:0007669"/>
    <property type="project" value="TreeGrafter"/>
</dbReference>
<dbReference type="Gene3D" id="1.20.1070.10">
    <property type="entry name" value="Rhodopsin 7-helix transmembrane proteins"/>
    <property type="match status" value="1"/>
</dbReference>
<feature type="transmembrane region" description="Helical" evidence="9">
    <location>
        <begin position="42"/>
        <end position="66"/>
    </location>
</feature>
<organism evidence="12">
    <name type="scientific">Panstrongylus lignarius</name>
    <dbReference type="NCBI Taxonomy" id="156445"/>
    <lineage>
        <taxon>Eukaryota</taxon>
        <taxon>Metazoa</taxon>
        <taxon>Ecdysozoa</taxon>
        <taxon>Arthropoda</taxon>
        <taxon>Hexapoda</taxon>
        <taxon>Insecta</taxon>
        <taxon>Pterygota</taxon>
        <taxon>Neoptera</taxon>
        <taxon>Paraneoptera</taxon>
        <taxon>Hemiptera</taxon>
        <taxon>Heteroptera</taxon>
        <taxon>Panheteroptera</taxon>
        <taxon>Cimicomorpha</taxon>
        <taxon>Reduviidae</taxon>
        <taxon>Triatominae</taxon>
        <taxon>Panstrongylus</taxon>
    </lineage>
</organism>
<dbReference type="PANTHER" id="PTHR24243:SF208">
    <property type="entry name" value="PYROKININ-1 RECEPTOR"/>
    <property type="match status" value="1"/>
</dbReference>
<dbReference type="InterPro" id="IPR000276">
    <property type="entry name" value="GPCR_Rhodpsn"/>
</dbReference>
<evidence type="ECO:0000256" key="2">
    <source>
        <dbReference type="ARBA" id="ARBA00010663"/>
    </source>
</evidence>
<name>A0A224XMN6_9HEMI</name>
<dbReference type="SUPFAM" id="SSF81321">
    <property type="entry name" value="Family A G protein-coupled receptor-like"/>
    <property type="match status" value="1"/>
</dbReference>
<keyword evidence="10" id="KW-0732">Signal</keyword>